<sequence length="400" mass="41493">MDGERPVTPAEQPQAACSAGEAAARAGWSAVAEPGDPVLDALLRTYSAAQAWEAVRAGTPLPLPGTAVSTTAYRRWERWQACARDTDVDGMLTRAGELGIRLVVPGDPEWPSQLDLLAERRPYALWVRGTHDLRNACLRSVSIVGSRAASAYGLHVAVEMAATLAHHGWCVVSGGAYGIDGAAHRGALSGDAATVAVLACGVDLAYPKGHEQLFAEVVNHGVVVSEYPPGTAPTRHAFLVRNRLIAALTPGTVVVEAGQRSGAMNTAAHAQELGRTLMAVPGPVTSALSAGCHRLLRDYQAVCVTGARDVMEQLSPLGAAEGDSSGGVQVSADLLDDTAQRVLGALPERGSAGVARIAAASGLGPDAALRQLGLLAAAGHVERTPTGWRRRIPGARRPRG</sequence>
<dbReference type="Proteomes" id="UP000014184">
    <property type="component" value="Unassembled WGS sequence"/>
</dbReference>
<accession>A0A9P2TD82</accession>
<keyword evidence="4" id="KW-1185">Reference proteome</keyword>
<evidence type="ECO:0000313" key="3">
    <source>
        <dbReference type="EMBL" id="EOR72220.1"/>
    </source>
</evidence>
<organism evidence="3 4">
    <name type="scientific">Thermobifida fusca TM51</name>
    <dbReference type="NCBI Taxonomy" id="1169414"/>
    <lineage>
        <taxon>Bacteria</taxon>
        <taxon>Bacillati</taxon>
        <taxon>Actinomycetota</taxon>
        <taxon>Actinomycetes</taxon>
        <taxon>Streptosporangiales</taxon>
        <taxon>Nocardiopsidaceae</taxon>
        <taxon>Thermobifida</taxon>
    </lineage>
</organism>
<comment type="similarity">
    <text evidence="1">Belongs to the DprA/Smf family.</text>
</comment>
<evidence type="ECO:0000313" key="4">
    <source>
        <dbReference type="Proteomes" id="UP000014184"/>
    </source>
</evidence>
<dbReference type="EMBL" id="AOSG01000018">
    <property type="protein sequence ID" value="EOR72220.1"/>
    <property type="molecule type" value="Genomic_DNA"/>
</dbReference>
<comment type="caution">
    <text evidence="3">The sequence shown here is derived from an EMBL/GenBank/DDBJ whole genome shotgun (WGS) entry which is preliminary data.</text>
</comment>
<name>A0A9P2TD82_THEFU</name>
<evidence type="ECO:0000259" key="2">
    <source>
        <dbReference type="Pfam" id="PF02481"/>
    </source>
</evidence>
<gene>
    <name evidence="3" type="ORF">TM51_03712</name>
</gene>
<dbReference type="GO" id="GO:0009294">
    <property type="term" value="P:DNA-mediated transformation"/>
    <property type="evidence" value="ECO:0007669"/>
    <property type="project" value="InterPro"/>
</dbReference>
<dbReference type="PANTHER" id="PTHR43022">
    <property type="entry name" value="PROTEIN SMF"/>
    <property type="match status" value="1"/>
</dbReference>
<feature type="domain" description="Smf/DprA SLOG" evidence="2">
    <location>
        <begin position="102"/>
        <end position="314"/>
    </location>
</feature>
<dbReference type="AlphaFoldDB" id="A0A9P2TD82"/>
<dbReference type="SUPFAM" id="SSF46785">
    <property type="entry name" value="Winged helix' DNA-binding domain"/>
    <property type="match status" value="1"/>
</dbReference>
<protein>
    <submittedName>
        <fullName evidence="3">SMF protein</fullName>
    </submittedName>
</protein>
<dbReference type="SUPFAM" id="SSF102405">
    <property type="entry name" value="MCP/YpsA-like"/>
    <property type="match status" value="1"/>
</dbReference>
<dbReference type="InterPro" id="IPR057666">
    <property type="entry name" value="DrpA_SLOG"/>
</dbReference>
<dbReference type="Pfam" id="PF02481">
    <property type="entry name" value="DNA_processg_A"/>
    <property type="match status" value="1"/>
</dbReference>
<evidence type="ECO:0000256" key="1">
    <source>
        <dbReference type="ARBA" id="ARBA00006525"/>
    </source>
</evidence>
<dbReference type="Gene3D" id="3.40.50.450">
    <property type="match status" value="1"/>
</dbReference>
<dbReference type="PANTHER" id="PTHR43022:SF1">
    <property type="entry name" value="PROTEIN SMF"/>
    <property type="match status" value="1"/>
</dbReference>
<reference evidence="3 4" key="1">
    <citation type="journal article" date="2013" name="Genome Announc.">
        <title>Draft Genome Sequence of the Lignocellulose Decomposer Thermobifida fusca Strain TM51.</title>
        <authorList>
            <person name="Toth A."/>
            <person name="Barna T."/>
            <person name="Nagy I."/>
            <person name="Horvath B."/>
            <person name="Nagy I."/>
            <person name="Tancsics A."/>
            <person name="Kriszt B."/>
            <person name="Baka E."/>
            <person name="Fekete C."/>
            <person name="Kukolya J."/>
        </authorList>
    </citation>
    <scope>NUCLEOTIDE SEQUENCE [LARGE SCALE GENOMIC DNA]</scope>
    <source>
        <strain evidence="3 4">TM51</strain>
    </source>
</reference>
<dbReference type="InterPro" id="IPR036390">
    <property type="entry name" value="WH_DNA-bd_sf"/>
</dbReference>
<proteinExistence type="inferred from homology"/>
<dbReference type="InterPro" id="IPR003488">
    <property type="entry name" value="DprA"/>
</dbReference>
<dbReference type="NCBIfam" id="TIGR00732">
    <property type="entry name" value="dprA"/>
    <property type="match status" value="1"/>
</dbReference>